<dbReference type="InterPro" id="IPR004481">
    <property type="entry name" value="K/Na/Ca-exchanger"/>
</dbReference>
<accession>A0A1S2LDH6</accession>
<protein>
    <submittedName>
        <fullName evidence="7">Cation transporter</fullName>
    </submittedName>
</protein>
<dbReference type="InterPro" id="IPR004837">
    <property type="entry name" value="NaCa_Exmemb"/>
</dbReference>
<dbReference type="Gene3D" id="1.20.1420.30">
    <property type="entry name" value="NCX, central ion-binding region"/>
    <property type="match status" value="1"/>
</dbReference>
<feature type="domain" description="Sodium/calcium exchanger membrane region" evidence="6">
    <location>
        <begin position="175"/>
        <end position="323"/>
    </location>
</feature>
<dbReference type="PANTHER" id="PTHR10846:SF8">
    <property type="entry name" value="INNER MEMBRANE PROTEIN YRBG"/>
    <property type="match status" value="1"/>
</dbReference>
<feature type="transmembrane region" description="Helical" evidence="5">
    <location>
        <begin position="209"/>
        <end position="232"/>
    </location>
</feature>
<dbReference type="Pfam" id="PF01699">
    <property type="entry name" value="Na_Ca_ex"/>
    <property type="match status" value="2"/>
</dbReference>
<dbReference type="PANTHER" id="PTHR10846">
    <property type="entry name" value="SODIUM/POTASSIUM/CALCIUM EXCHANGER"/>
    <property type="match status" value="1"/>
</dbReference>
<feature type="transmembrane region" description="Helical" evidence="5">
    <location>
        <begin position="126"/>
        <end position="149"/>
    </location>
</feature>
<feature type="domain" description="Sodium/calcium exchanger membrane region" evidence="6">
    <location>
        <begin position="2"/>
        <end position="148"/>
    </location>
</feature>
<feature type="transmembrane region" description="Helical" evidence="5">
    <location>
        <begin position="274"/>
        <end position="293"/>
    </location>
</feature>
<dbReference type="AlphaFoldDB" id="A0A1S2LDH6"/>
<dbReference type="GO" id="GO:0006874">
    <property type="term" value="P:intracellular calcium ion homeostasis"/>
    <property type="evidence" value="ECO:0007669"/>
    <property type="project" value="TreeGrafter"/>
</dbReference>
<evidence type="ECO:0000256" key="2">
    <source>
        <dbReference type="ARBA" id="ARBA00022692"/>
    </source>
</evidence>
<dbReference type="EMBL" id="MLQQ01000040">
    <property type="protein sequence ID" value="OIJ10133.1"/>
    <property type="molecule type" value="Genomic_DNA"/>
</dbReference>
<dbReference type="GO" id="GO:0005262">
    <property type="term" value="F:calcium channel activity"/>
    <property type="evidence" value="ECO:0007669"/>
    <property type="project" value="TreeGrafter"/>
</dbReference>
<dbReference type="GO" id="GO:0008273">
    <property type="term" value="F:calcium, potassium:sodium antiporter activity"/>
    <property type="evidence" value="ECO:0007669"/>
    <property type="project" value="TreeGrafter"/>
</dbReference>
<organism evidence="7 8">
    <name type="scientific">Anaerobacillus arseniciselenatis</name>
    <dbReference type="NCBI Taxonomy" id="85682"/>
    <lineage>
        <taxon>Bacteria</taxon>
        <taxon>Bacillati</taxon>
        <taxon>Bacillota</taxon>
        <taxon>Bacilli</taxon>
        <taxon>Bacillales</taxon>
        <taxon>Bacillaceae</taxon>
        <taxon>Anaerobacillus</taxon>
    </lineage>
</organism>
<feature type="transmembrane region" description="Helical" evidence="5">
    <location>
        <begin position="305"/>
        <end position="325"/>
    </location>
</feature>
<evidence type="ECO:0000313" key="7">
    <source>
        <dbReference type="EMBL" id="OIJ10133.1"/>
    </source>
</evidence>
<evidence type="ECO:0000256" key="4">
    <source>
        <dbReference type="ARBA" id="ARBA00023136"/>
    </source>
</evidence>
<name>A0A1S2LDH6_9BACI</name>
<gene>
    <name evidence="7" type="ORF">BKP35_13540</name>
</gene>
<keyword evidence="2 5" id="KW-0812">Transmembrane</keyword>
<sequence>MVFILFFFAALFTVLAAVKLSTYADVLSERTALGGMLVGTLFLAGATSLPEVTTSLVAIGINNPDLAIGNVLGSNLFNLLIIASFDLYFRKQQIFKAASKNHLYTIYLGMLLSLLVFLALTLQLPYSFFGVGLDALVLVSVYALGMFLLSKKVQNSEEDHDDGVSQTSAISLKKAIIGFVIASITILISGSLLSISGDQIATVTGLGSTFVGSFLIAASTSLPEAVAVLIAIQLRNYNLAIGSILGSNLFNILILISTDIFYRPATILSSVSPVNSITALAIFVLNLFVLYSLLRIKSTKLHTVYWLPSAILVVIYFISSFLIFIY</sequence>
<dbReference type="OrthoDB" id="9794225at2"/>
<keyword evidence="3 5" id="KW-1133">Transmembrane helix</keyword>
<evidence type="ECO:0000256" key="5">
    <source>
        <dbReference type="SAM" id="Phobius"/>
    </source>
</evidence>
<keyword evidence="8" id="KW-1185">Reference proteome</keyword>
<dbReference type="RefSeq" id="WP_071313897.1">
    <property type="nucleotide sequence ID" value="NZ_MLQQ01000040.1"/>
</dbReference>
<feature type="transmembrane region" description="Helical" evidence="5">
    <location>
        <begin position="101"/>
        <end position="120"/>
    </location>
</feature>
<feature type="transmembrane region" description="Helical" evidence="5">
    <location>
        <begin position="239"/>
        <end position="262"/>
    </location>
</feature>
<evidence type="ECO:0000313" key="8">
    <source>
        <dbReference type="Proteomes" id="UP000180098"/>
    </source>
</evidence>
<comment type="subcellular location">
    <subcellularLocation>
        <location evidence="1">Membrane</location>
        <topology evidence="1">Multi-pass membrane protein</topology>
    </subcellularLocation>
</comment>
<evidence type="ECO:0000259" key="6">
    <source>
        <dbReference type="Pfam" id="PF01699"/>
    </source>
</evidence>
<feature type="transmembrane region" description="Helical" evidence="5">
    <location>
        <begin position="175"/>
        <end position="197"/>
    </location>
</feature>
<evidence type="ECO:0000256" key="3">
    <source>
        <dbReference type="ARBA" id="ARBA00022989"/>
    </source>
</evidence>
<dbReference type="Proteomes" id="UP000180098">
    <property type="component" value="Unassembled WGS sequence"/>
</dbReference>
<keyword evidence="4 5" id="KW-0472">Membrane</keyword>
<feature type="transmembrane region" description="Helical" evidence="5">
    <location>
        <begin position="66"/>
        <end position="89"/>
    </location>
</feature>
<dbReference type="GO" id="GO:0005886">
    <property type="term" value="C:plasma membrane"/>
    <property type="evidence" value="ECO:0007669"/>
    <property type="project" value="TreeGrafter"/>
</dbReference>
<dbReference type="InterPro" id="IPR044880">
    <property type="entry name" value="NCX_ion-bd_dom_sf"/>
</dbReference>
<proteinExistence type="predicted"/>
<comment type="caution">
    <text evidence="7">The sequence shown here is derived from an EMBL/GenBank/DDBJ whole genome shotgun (WGS) entry which is preliminary data.</text>
</comment>
<reference evidence="7 8" key="1">
    <citation type="submission" date="2016-10" db="EMBL/GenBank/DDBJ databases">
        <title>Draft genome sequences of four alkaliphilic bacteria belonging to the Anaerobacillus genus.</title>
        <authorList>
            <person name="Bassil N.M."/>
            <person name="Lloyd J.R."/>
        </authorList>
    </citation>
    <scope>NUCLEOTIDE SEQUENCE [LARGE SCALE GENOMIC DNA]</scope>
    <source>
        <strain evidence="7 8">DSM 15340</strain>
    </source>
</reference>
<evidence type="ECO:0000256" key="1">
    <source>
        <dbReference type="ARBA" id="ARBA00004141"/>
    </source>
</evidence>